<accession>A0AAV9SQ74</accession>
<evidence type="ECO:0000313" key="3">
    <source>
        <dbReference type="Proteomes" id="UP001311232"/>
    </source>
</evidence>
<gene>
    <name evidence="2" type="ORF">CRENBAI_025981</name>
</gene>
<evidence type="ECO:0000313" key="2">
    <source>
        <dbReference type="EMBL" id="KAK5622697.1"/>
    </source>
</evidence>
<name>A0AAV9SQ74_9TELE</name>
<comment type="caution">
    <text evidence="2">The sequence shown here is derived from an EMBL/GenBank/DDBJ whole genome shotgun (WGS) entry which is preliminary data.</text>
</comment>
<reference evidence="2 3" key="1">
    <citation type="submission" date="2021-06" db="EMBL/GenBank/DDBJ databases">
        <authorList>
            <person name="Palmer J.M."/>
        </authorList>
    </citation>
    <scope>NUCLEOTIDE SEQUENCE [LARGE SCALE GENOMIC DNA]</scope>
    <source>
        <strain evidence="2 3">MEX-2019</strain>
        <tissue evidence="2">Muscle</tissue>
    </source>
</reference>
<feature type="region of interest" description="Disordered" evidence="1">
    <location>
        <begin position="87"/>
        <end position="142"/>
    </location>
</feature>
<dbReference type="AlphaFoldDB" id="A0AAV9SQ74"/>
<dbReference type="EMBL" id="JAHHUM010000085">
    <property type="protein sequence ID" value="KAK5622697.1"/>
    <property type="molecule type" value="Genomic_DNA"/>
</dbReference>
<sequence>MEEAMRHLPKDLEVLPSPLLLEQMEREAVQRRSPPAPRLLPACSPGCALWSGSEAPALLPPQETSARSTFLWFGWRGGGFSASRREGCGKLAAARKPASSPATALSPKLAAASKPASSPATALSPKLAAASKPASSPATALSPRFAAAPPMLSSLAPARCSEATPDELEQR</sequence>
<organism evidence="2 3">
    <name type="scientific">Crenichthys baileyi</name>
    <name type="common">White River springfish</name>
    <dbReference type="NCBI Taxonomy" id="28760"/>
    <lineage>
        <taxon>Eukaryota</taxon>
        <taxon>Metazoa</taxon>
        <taxon>Chordata</taxon>
        <taxon>Craniata</taxon>
        <taxon>Vertebrata</taxon>
        <taxon>Euteleostomi</taxon>
        <taxon>Actinopterygii</taxon>
        <taxon>Neopterygii</taxon>
        <taxon>Teleostei</taxon>
        <taxon>Neoteleostei</taxon>
        <taxon>Acanthomorphata</taxon>
        <taxon>Ovalentaria</taxon>
        <taxon>Atherinomorphae</taxon>
        <taxon>Cyprinodontiformes</taxon>
        <taxon>Goodeidae</taxon>
        <taxon>Crenichthys</taxon>
    </lineage>
</organism>
<dbReference type="Proteomes" id="UP001311232">
    <property type="component" value="Unassembled WGS sequence"/>
</dbReference>
<feature type="compositionally biased region" description="Low complexity" evidence="1">
    <location>
        <begin position="96"/>
        <end position="142"/>
    </location>
</feature>
<evidence type="ECO:0000256" key="1">
    <source>
        <dbReference type="SAM" id="MobiDB-lite"/>
    </source>
</evidence>
<protein>
    <submittedName>
        <fullName evidence="2">Uncharacterized protein</fullName>
    </submittedName>
</protein>
<proteinExistence type="predicted"/>
<keyword evidence="3" id="KW-1185">Reference proteome</keyword>